<protein>
    <submittedName>
        <fullName evidence="1">Uncharacterized protein</fullName>
    </submittedName>
</protein>
<evidence type="ECO:0000313" key="2">
    <source>
        <dbReference type="Proteomes" id="UP001057452"/>
    </source>
</evidence>
<keyword evidence="2" id="KW-1185">Reference proteome</keyword>
<dbReference type="EMBL" id="CM043804">
    <property type="protein sequence ID" value="KAI4806530.1"/>
    <property type="molecule type" value="Genomic_DNA"/>
</dbReference>
<name>A0ACB9W1M3_CHAAC</name>
<evidence type="ECO:0000313" key="1">
    <source>
        <dbReference type="EMBL" id="KAI4806530.1"/>
    </source>
</evidence>
<organism evidence="1 2">
    <name type="scientific">Chaenocephalus aceratus</name>
    <name type="common">Blackfin icefish</name>
    <name type="synonym">Chaenichthys aceratus</name>
    <dbReference type="NCBI Taxonomy" id="36190"/>
    <lineage>
        <taxon>Eukaryota</taxon>
        <taxon>Metazoa</taxon>
        <taxon>Chordata</taxon>
        <taxon>Craniata</taxon>
        <taxon>Vertebrata</taxon>
        <taxon>Euteleostomi</taxon>
        <taxon>Actinopterygii</taxon>
        <taxon>Neopterygii</taxon>
        <taxon>Teleostei</taxon>
        <taxon>Neoteleostei</taxon>
        <taxon>Acanthomorphata</taxon>
        <taxon>Eupercaria</taxon>
        <taxon>Perciformes</taxon>
        <taxon>Notothenioidei</taxon>
        <taxon>Channichthyidae</taxon>
        <taxon>Chaenocephalus</taxon>
    </lineage>
</organism>
<proteinExistence type="predicted"/>
<accession>A0ACB9W1M3</accession>
<gene>
    <name evidence="1" type="ORF">KUCAC02_017350</name>
</gene>
<dbReference type="Proteomes" id="UP001057452">
    <property type="component" value="Chromosome 20"/>
</dbReference>
<reference evidence="1" key="1">
    <citation type="submission" date="2022-05" db="EMBL/GenBank/DDBJ databases">
        <title>Chromosome-level genome of Chaenocephalus aceratus.</title>
        <authorList>
            <person name="Park H."/>
        </authorList>
    </citation>
    <scope>NUCLEOTIDE SEQUENCE</scope>
    <source>
        <strain evidence="1">KU_202001</strain>
    </source>
</reference>
<feature type="non-terminal residue" evidence="1">
    <location>
        <position position="1"/>
    </location>
</feature>
<comment type="caution">
    <text evidence="1">The sequence shown here is derived from an EMBL/GenBank/DDBJ whole genome shotgun (WGS) entry which is preliminary data.</text>
</comment>
<sequence length="210" mass="23084">GYNAAQSKTNVRCITYELRESPSTPLCKLTGLFIPTPDNDVDAPCFLGSKNDAGSAKVGENKSKYNGQDALLMIMRKGTQQEEVAAKELEDEWALSKQHSEQEVSIGRFPQRKEVCVRECMCGGRVDVTPFVFLDLFVSRPMGRFLTGVALVEPSSGIKRQKESQALSHYAGPPLPALIESSDPKLMRRGAGAHLLSTADVLQRQTGERR</sequence>